<sequence length="728" mass="81463">MNMRFIRRCKQGCLQFVILKPILVAVTLVLYAKGKYKDGNFNPDQAYLYLTIIYTISYTVALYALVLFYMACRDLLQPFNPVPKFVIIKSVVFLTYWQGVLVFLAAKSGFIKTAEEAAHFQNFIICVEMLIAAACHFYAFPYKEYAGANVGGSRSFSGSLTHAVKLNDFYHDTVHQFAPTYHDYVLYNHNEGGEEGTKKYRSRTFVPTGQEMDAMRKNKPVYANKIDGVSVSSSLSSNASSPKSSSVTSDPVRSEAVKSSLLVDASDSLDAIMFENCLAARNVIHIRVTSWVAESLEVYILCVPWRLRAFYEAWVIYNFLSLCLAWVGGPGAVVLSLSGRSLQPSWCLMTCCFPPLTLDGRFIRRCKQGCLQFVILKPILVAVTLVLYAKGKYKDGNFNPDQAYLYLTIIYTISYTVALYALVLFYMACRDLLQPFNPVPKFVIIKSVVFLTYWQGVLVFLAAKSGFIKTAEEAAHFQNFIICVEMLIAAACHFYAFPYREYAGANVGGSRSFSGSLTHAVKLNDFYHDTVHQFAPTYHDYVLYNHNEGGEEGTKKYRSRTFVPTGQEMDAMRKNKPVYANKIDGVSVSSSLSSNASSPKSSSVTSDPVRSEAVKSSLLVDASDSLDTMYDMTLIDIDISSFPSNVPSANENLEDILKGRLETIEEEPEAEEREWLGESHKPMLVKAKMKVEKGKAIVKAKVKSGKVFYMLCVISLASKRGFNDLVLH</sequence>
<feature type="transmembrane region" description="Helical" evidence="5">
    <location>
        <begin position="403"/>
        <end position="427"/>
    </location>
</feature>
<feature type="transmembrane region" description="Helical" evidence="5">
    <location>
        <begin position="118"/>
        <end position="140"/>
    </location>
</feature>
<dbReference type="EMBL" id="QGKY02001250">
    <property type="protein sequence ID" value="KAF2564561.1"/>
    <property type="molecule type" value="Genomic_DNA"/>
</dbReference>
<evidence type="ECO:0000256" key="5">
    <source>
        <dbReference type="SAM" id="Phobius"/>
    </source>
</evidence>
<feature type="transmembrane region" description="Helical" evidence="5">
    <location>
        <begin position="475"/>
        <end position="497"/>
    </location>
</feature>
<feature type="transmembrane region" description="Helical" evidence="5">
    <location>
        <begin position="439"/>
        <end position="463"/>
    </location>
</feature>
<evidence type="ECO:0000256" key="1">
    <source>
        <dbReference type="ARBA" id="ARBA00004141"/>
    </source>
</evidence>
<feature type="transmembrane region" description="Helical" evidence="5">
    <location>
        <begin position="52"/>
        <end position="72"/>
    </location>
</feature>
<evidence type="ECO:0000256" key="3">
    <source>
        <dbReference type="ARBA" id="ARBA00022989"/>
    </source>
</evidence>
<dbReference type="AlphaFoldDB" id="A0A8S9I4G3"/>
<feature type="transmembrane region" description="Helical" evidence="5">
    <location>
        <begin position="314"/>
        <end position="335"/>
    </location>
</feature>
<feature type="transmembrane region" description="Helical" evidence="5">
    <location>
        <begin position="84"/>
        <end position="106"/>
    </location>
</feature>
<comment type="subcellular location">
    <subcellularLocation>
        <location evidence="1">Membrane</location>
        <topology evidence="1">Multi-pass membrane protein</topology>
    </subcellularLocation>
</comment>
<evidence type="ECO:0000256" key="2">
    <source>
        <dbReference type="ARBA" id="ARBA00022692"/>
    </source>
</evidence>
<evidence type="ECO:0000256" key="4">
    <source>
        <dbReference type="ARBA" id="ARBA00023136"/>
    </source>
</evidence>
<dbReference type="Pfam" id="PF03619">
    <property type="entry name" value="Solute_trans_a"/>
    <property type="match status" value="2"/>
</dbReference>
<keyword evidence="3 5" id="KW-1133">Transmembrane helix</keyword>
<accession>A0A8S9I4G3</accession>
<comment type="caution">
    <text evidence="6">The sequence shown here is derived from an EMBL/GenBank/DDBJ whole genome shotgun (WGS) entry which is preliminary data.</text>
</comment>
<feature type="transmembrane region" description="Helical" evidence="5">
    <location>
        <begin position="12"/>
        <end position="32"/>
    </location>
</feature>
<reference evidence="6" key="1">
    <citation type="submission" date="2019-12" db="EMBL/GenBank/DDBJ databases">
        <title>Genome sequencing and annotation of Brassica cretica.</title>
        <authorList>
            <person name="Studholme D.J."/>
            <person name="Sarris P.F."/>
        </authorList>
    </citation>
    <scope>NUCLEOTIDE SEQUENCE</scope>
    <source>
        <strain evidence="6">PFS-102/07</strain>
        <tissue evidence="6">Leaf</tissue>
    </source>
</reference>
<protein>
    <submittedName>
        <fullName evidence="6">Uncharacterized protein</fullName>
    </submittedName>
</protein>
<keyword evidence="2 5" id="KW-0812">Transmembrane</keyword>
<organism evidence="6">
    <name type="scientific">Brassica cretica</name>
    <name type="common">Mustard</name>
    <dbReference type="NCBI Taxonomy" id="69181"/>
    <lineage>
        <taxon>Eukaryota</taxon>
        <taxon>Viridiplantae</taxon>
        <taxon>Streptophyta</taxon>
        <taxon>Embryophyta</taxon>
        <taxon>Tracheophyta</taxon>
        <taxon>Spermatophyta</taxon>
        <taxon>Magnoliopsida</taxon>
        <taxon>eudicotyledons</taxon>
        <taxon>Gunneridae</taxon>
        <taxon>Pentapetalae</taxon>
        <taxon>rosids</taxon>
        <taxon>malvids</taxon>
        <taxon>Brassicales</taxon>
        <taxon>Brassicaceae</taxon>
        <taxon>Brassiceae</taxon>
        <taxon>Brassica</taxon>
    </lineage>
</organism>
<proteinExistence type="predicted"/>
<dbReference type="SMART" id="SM01417">
    <property type="entry name" value="Solute_trans_a"/>
    <property type="match status" value="2"/>
</dbReference>
<dbReference type="GO" id="GO:0016020">
    <property type="term" value="C:membrane"/>
    <property type="evidence" value="ECO:0007669"/>
    <property type="project" value="UniProtKB-SubCell"/>
</dbReference>
<dbReference type="InterPro" id="IPR005178">
    <property type="entry name" value="Ostalpha/TMEM184C"/>
</dbReference>
<evidence type="ECO:0000313" key="6">
    <source>
        <dbReference type="EMBL" id="KAF2564561.1"/>
    </source>
</evidence>
<feature type="transmembrane region" description="Helical" evidence="5">
    <location>
        <begin position="370"/>
        <end position="391"/>
    </location>
</feature>
<dbReference type="PANTHER" id="PTHR23423">
    <property type="entry name" value="ORGANIC SOLUTE TRANSPORTER-RELATED"/>
    <property type="match status" value="1"/>
</dbReference>
<gene>
    <name evidence="6" type="ORF">F2Q70_00018658</name>
</gene>
<name>A0A8S9I4G3_BRACR</name>
<keyword evidence="4 5" id="KW-0472">Membrane</keyword>